<organism evidence="8 9">
    <name type="scientific">Caenorhabditis remanei</name>
    <name type="common">Caenorhabditis vulgaris</name>
    <dbReference type="NCBI Taxonomy" id="31234"/>
    <lineage>
        <taxon>Eukaryota</taxon>
        <taxon>Metazoa</taxon>
        <taxon>Ecdysozoa</taxon>
        <taxon>Nematoda</taxon>
        <taxon>Chromadorea</taxon>
        <taxon>Rhabditida</taxon>
        <taxon>Rhabditina</taxon>
        <taxon>Rhabditomorpha</taxon>
        <taxon>Rhabditoidea</taxon>
        <taxon>Rhabditidae</taxon>
        <taxon>Peloderinae</taxon>
        <taxon>Caenorhabditis</taxon>
    </lineage>
</organism>
<comment type="caution">
    <text evidence="8">The sequence shown here is derived from an EMBL/GenBank/DDBJ whole genome shotgun (WGS) entry which is preliminary data.</text>
</comment>
<evidence type="ECO:0000313" key="8">
    <source>
        <dbReference type="EMBL" id="KAF1764663.1"/>
    </source>
</evidence>
<keyword evidence="3" id="KW-0677">Repeat</keyword>
<evidence type="ECO:0000256" key="1">
    <source>
        <dbReference type="ARBA" id="ARBA00004123"/>
    </source>
</evidence>
<dbReference type="GeneID" id="78773951"/>
<name>A0A6A5HE48_CAERE</name>
<feature type="region of interest" description="Disordered" evidence="7">
    <location>
        <begin position="180"/>
        <end position="205"/>
    </location>
</feature>
<dbReference type="PANTHER" id="PTHR10552:SF6">
    <property type="entry name" value="U2 SMALL NUCLEAR RIBONUCLEOPROTEIN A"/>
    <property type="match status" value="1"/>
</dbReference>
<accession>A0A6A5HE48</accession>
<evidence type="ECO:0000256" key="3">
    <source>
        <dbReference type="ARBA" id="ARBA00022737"/>
    </source>
</evidence>
<evidence type="ECO:0000313" key="9">
    <source>
        <dbReference type="Proteomes" id="UP000483820"/>
    </source>
</evidence>
<dbReference type="PANTHER" id="PTHR10552">
    <property type="entry name" value="U2 SMALL NUCLEAR RIBONUCLEOPROTEIN A"/>
    <property type="match status" value="1"/>
</dbReference>
<keyword evidence="4" id="KW-0539">Nucleus</keyword>
<proteinExistence type="inferred from homology"/>
<dbReference type="SUPFAM" id="SSF52058">
    <property type="entry name" value="L domain-like"/>
    <property type="match status" value="1"/>
</dbReference>
<evidence type="ECO:0000256" key="6">
    <source>
        <dbReference type="ARBA" id="ARBA00069881"/>
    </source>
</evidence>
<protein>
    <recommendedName>
        <fullName evidence="6">Probable U2 small nuclear ribonucleoprotein A'</fullName>
    </recommendedName>
</protein>
<keyword evidence="2" id="KW-0433">Leucine-rich repeat</keyword>
<dbReference type="GO" id="GO:0005686">
    <property type="term" value="C:U2 snRNP"/>
    <property type="evidence" value="ECO:0007669"/>
    <property type="project" value="TreeGrafter"/>
</dbReference>
<evidence type="ECO:0000256" key="2">
    <source>
        <dbReference type="ARBA" id="ARBA00022614"/>
    </source>
</evidence>
<dbReference type="CTD" id="78773951"/>
<comment type="subcellular location">
    <subcellularLocation>
        <location evidence="1">Nucleus</location>
    </subcellularLocation>
</comment>
<dbReference type="PROSITE" id="PS51450">
    <property type="entry name" value="LRR"/>
    <property type="match status" value="2"/>
</dbReference>
<dbReference type="EMBL" id="WUAV01000002">
    <property type="protein sequence ID" value="KAF1764663.1"/>
    <property type="molecule type" value="Genomic_DNA"/>
</dbReference>
<evidence type="ECO:0000256" key="4">
    <source>
        <dbReference type="ARBA" id="ARBA00023242"/>
    </source>
</evidence>
<comment type="similarity">
    <text evidence="5">Belongs to the U2 small nuclear ribonucleoprotein A family.</text>
</comment>
<reference evidence="8 9" key="1">
    <citation type="submission" date="2019-12" db="EMBL/GenBank/DDBJ databases">
        <title>Chromosome-level assembly of the Caenorhabditis remanei genome.</title>
        <authorList>
            <person name="Teterina A.A."/>
            <person name="Willis J.H."/>
            <person name="Phillips P.C."/>
        </authorList>
    </citation>
    <scope>NUCLEOTIDE SEQUENCE [LARGE SCALE GENOMIC DNA]</scope>
    <source>
        <strain evidence="8 9">PX506</strain>
        <tissue evidence="8">Whole organism</tissue>
    </source>
</reference>
<dbReference type="KEGG" id="crq:GCK72_004612"/>
<dbReference type="Pfam" id="PF14580">
    <property type="entry name" value="LRR_9"/>
    <property type="match status" value="1"/>
</dbReference>
<dbReference type="InterPro" id="IPR001611">
    <property type="entry name" value="Leu-rich_rpt"/>
</dbReference>
<dbReference type="AlphaFoldDB" id="A0A6A5HE48"/>
<dbReference type="GO" id="GO:0030620">
    <property type="term" value="F:U2 snRNA binding"/>
    <property type="evidence" value="ECO:0007669"/>
    <property type="project" value="InterPro"/>
</dbReference>
<dbReference type="InterPro" id="IPR032675">
    <property type="entry name" value="LRR_dom_sf"/>
</dbReference>
<evidence type="ECO:0000256" key="5">
    <source>
        <dbReference type="ARBA" id="ARBA00024196"/>
    </source>
</evidence>
<feature type="compositionally biased region" description="Low complexity" evidence="7">
    <location>
        <begin position="189"/>
        <end position="199"/>
    </location>
</feature>
<dbReference type="InterPro" id="IPR044640">
    <property type="entry name" value="RU2A"/>
</dbReference>
<dbReference type="GO" id="GO:0000398">
    <property type="term" value="P:mRNA splicing, via spliceosome"/>
    <property type="evidence" value="ECO:0007669"/>
    <property type="project" value="InterPro"/>
</dbReference>
<dbReference type="RefSeq" id="XP_053588986.1">
    <property type="nucleotide sequence ID" value="XM_053724792.1"/>
</dbReference>
<sequence>MVRLTTDLFAERPQFVNSINMREINLRGQKIPVIENMGVTRDQFDVIDLTDNDIRKLDNFPTFSRLNTLYLHNNRINYISPDIASKLPNLKTLALTNNNICELGDIDPLSECKKLEYVTFIGNPITHKENYRLYIIYRLPSVRVIDFNRVRLTERDAAKKMFKGKSGKKARDAIQKSVHTEDPSEVEVNGNGAAGAPGAKLTDEDRDKIKEAIKNAKSLSEVNYLQSILASGKIPEKGWNRQMDQSSVEEHMEP</sequence>
<dbReference type="Gene3D" id="3.80.10.10">
    <property type="entry name" value="Ribonuclease Inhibitor"/>
    <property type="match status" value="1"/>
</dbReference>
<dbReference type="Proteomes" id="UP000483820">
    <property type="component" value="Chromosome II"/>
</dbReference>
<evidence type="ECO:0000256" key="7">
    <source>
        <dbReference type="SAM" id="MobiDB-lite"/>
    </source>
</evidence>
<dbReference type="FunFam" id="3.80.10.10:FF:000026">
    <property type="entry name" value="U2 small nuclear ribonucleoprotein A"/>
    <property type="match status" value="1"/>
</dbReference>
<gene>
    <name evidence="8" type="ORF">GCK72_004612</name>
</gene>